<comment type="function">
    <text evidence="3 13">Endonuclease that specifically degrades the RNA of RNA-DNA hybrids.</text>
</comment>
<dbReference type="Gene3D" id="3.30.310.10">
    <property type="entry name" value="TATA-Binding Protein"/>
    <property type="match status" value="1"/>
</dbReference>
<evidence type="ECO:0000313" key="15">
    <source>
        <dbReference type="EMBL" id="BAI68516.1"/>
    </source>
</evidence>
<evidence type="ECO:0000256" key="10">
    <source>
        <dbReference type="ARBA" id="ARBA00022801"/>
    </source>
</evidence>
<comment type="cofactor">
    <cofactor evidence="12">
        <name>Mn(2+)</name>
        <dbReference type="ChEBI" id="CHEBI:29035"/>
    </cofactor>
    <cofactor evidence="12">
        <name>Mg(2+)</name>
        <dbReference type="ChEBI" id="CHEBI:18420"/>
    </cofactor>
    <text evidence="12">Manganese or magnesium. Binds 1 divalent metal ion per monomer in the absence of substrate. May bind a second metal ion after substrate binding.</text>
</comment>
<keyword evidence="8 12" id="KW-0479">Metal-binding</keyword>
<dbReference type="GO" id="GO:0004523">
    <property type="term" value="F:RNA-DNA hybrid ribonuclease activity"/>
    <property type="evidence" value="ECO:0007669"/>
    <property type="project" value="UniProtKB-UniRule"/>
</dbReference>
<dbReference type="InterPro" id="IPR001352">
    <property type="entry name" value="RNase_HII/HIII"/>
</dbReference>
<dbReference type="GO" id="GO:0005737">
    <property type="term" value="C:cytoplasm"/>
    <property type="evidence" value="ECO:0007669"/>
    <property type="project" value="UniProtKB-SubCell"/>
</dbReference>
<comment type="subcellular location">
    <subcellularLocation>
        <location evidence="4">Cytoplasm</location>
    </subcellularLocation>
</comment>
<dbReference type="GO" id="GO:0006298">
    <property type="term" value="P:mismatch repair"/>
    <property type="evidence" value="ECO:0007669"/>
    <property type="project" value="TreeGrafter"/>
</dbReference>
<dbReference type="SMR" id="D3DFB4"/>
<evidence type="ECO:0000256" key="5">
    <source>
        <dbReference type="ARBA" id="ARBA00008378"/>
    </source>
</evidence>
<keyword evidence="9 12" id="KW-0255">Endonuclease</keyword>
<protein>
    <recommendedName>
        <fullName evidence="13">Ribonuclease</fullName>
        <ecNumber evidence="13">3.1.26.4</ecNumber>
    </recommendedName>
</protein>
<dbReference type="NCBIfam" id="TIGR00716">
    <property type="entry name" value="rnhC"/>
    <property type="match status" value="1"/>
</dbReference>
<proteinExistence type="inferred from homology"/>
<keyword evidence="10 12" id="KW-0378">Hydrolase</keyword>
<evidence type="ECO:0000256" key="12">
    <source>
        <dbReference type="PROSITE-ProRule" id="PRU01319"/>
    </source>
</evidence>
<dbReference type="KEGG" id="hte:Hydth_0050"/>
<evidence type="ECO:0000259" key="14">
    <source>
        <dbReference type="PROSITE" id="PS51975"/>
    </source>
</evidence>
<dbReference type="KEGG" id="hth:HTH_0049"/>
<keyword evidence="7 12" id="KW-0540">Nuclease</keyword>
<feature type="domain" description="RNase H type-2" evidence="14">
    <location>
        <begin position="74"/>
        <end position="259"/>
    </location>
</feature>
<sequence length="259" mass="29518">MNISLRLPEEYYDKVRAFLKDRGFEERKIEYAIWSLCREGTCATLYRSGSLLLQGNGALFLKEEILSLMEEPSGVQIGCDESGKGDVFGPLVLCCVIIPPSHYKRVLSLAPKDCKLLKDEVLLKKVEALSPLVEAKCLVYEPEQLNELYSEVRNLNRIMDRAYRTLIEDVRKHYHVEITIDAYSSQSPFGKGVVFKKKGERDVAVSVASMFARARFLLWIREHNLPKGAGKDAITKARIMLKDEPHKAKKFVKVFFLEG</sequence>
<dbReference type="PANTHER" id="PTHR10954:SF18">
    <property type="entry name" value="RIBONUCLEASE HII"/>
    <property type="match status" value="1"/>
</dbReference>
<dbReference type="SUPFAM" id="SSF53098">
    <property type="entry name" value="Ribonuclease H-like"/>
    <property type="match status" value="1"/>
</dbReference>
<dbReference type="GO" id="GO:0046872">
    <property type="term" value="F:metal ion binding"/>
    <property type="evidence" value="ECO:0007669"/>
    <property type="project" value="UniProtKB-KW"/>
</dbReference>
<dbReference type="InterPro" id="IPR004641">
    <property type="entry name" value="RNase_HIII"/>
</dbReference>
<evidence type="ECO:0000256" key="3">
    <source>
        <dbReference type="ARBA" id="ARBA00004065"/>
    </source>
</evidence>
<dbReference type="PATRIC" id="fig|608538.5.peg.51"/>
<dbReference type="Gene3D" id="3.30.420.10">
    <property type="entry name" value="Ribonuclease H-like superfamily/Ribonuclease H"/>
    <property type="match status" value="1"/>
</dbReference>
<keyword evidence="6" id="KW-0963">Cytoplasm</keyword>
<feature type="binding site" evidence="12">
    <location>
        <position position="181"/>
    </location>
    <ligand>
        <name>a divalent metal cation</name>
        <dbReference type="ChEBI" id="CHEBI:60240"/>
    </ligand>
</feature>
<evidence type="ECO:0000256" key="11">
    <source>
        <dbReference type="ARBA" id="ARBA00022842"/>
    </source>
</evidence>
<name>D3DFB4_HYDTT</name>
<evidence type="ECO:0000256" key="9">
    <source>
        <dbReference type="ARBA" id="ARBA00022759"/>
    </source>
</evidence>
<dbReference type="GO" id="GO:0043137">
    <property type="term" value="P:DNA replication, removal of RNA primer"/>
    <property type="evidence" value="ECO:0007669"/>
    <property type="project" value="TreeGrafter"/>
</dbReference>
<evidence type="ECO:0000256" key="7">
    <source>
        <dbReference type="ARBA" id="ARBA00022722"/>
    </source>
</evidence>
<accession>D3DFB4</accession>
<dbReference type="eggNOG" id="COG1039">
    <property type="taxonomic scope" value="Bacteria"/>
</dbReference>
<dbReference type="PROSITE" id="PS51975">
    <property type="entry name" value="RNASE_H_2"/>
    <property type="match status" value="1"/>
</dbReference>
<dbReference type="Proteomes" id="UP000002574">
    <property type="component" value="Chromosome"/>
</dbReference>
<dbReference type="STRING" id="608538.HTH_0049"/>
<evidence type="ECO:0000313" key="16">
    <source>
        <dbReference type="Proteomes" id="UP000002574"/>
    </source>
</evidence>
<dbReference type="InterPro" id="IPR036397">
    <property type="entry name" value="RNaseH_sf"/>
</dbReference>
<dbReference type="Pfam" id="PF01351">
    <property type="entry name" value="RNase_HII"/>
    <property type="match status" value="1"/>
</dbReference>
<evidence type="ECO:0000256" key="8">
    <source>
        <dbReference type="ARBA" id="ARBA00022723"/>
    </source>
</evidence>
<dbReference type="InterPro" id="IPR024567">
    <property type="entry name" value="RNase_HII/HIII_dom"/>
</dbReference>
<evidence type="ECO:0000256" key="1">
    <source>
        <dbReference type="ARBA" id="ARBA00000077"/>
    </source>
</evidence>
<dbReference type="EMBL" id="AP011112">
    <property type="protein sequence ID" value="BAI68516.1"/>
    <property type="molecule type" value="Genomic_DNA"/>
</dbReference>
<keyword evidence="11" id="KW-0460">Magnesium</keyword>
<feature type="binding site" evidence="12">
    <location>
        <position position="81"/>
    </location>
    <ligand>
        <name>a divalent metal cation</name>
        <dbReference type="ChEBI" id="CHEBI:60240"/>
    </ligand>
</feature>
<evidence type="ECO:0000256" key="2">
    <source>
        <dbReference type="ARBA" id="ARBA00001946"/>
    </source>
</evidence>
<gene>
    <name evidence="15" type="primary">rnhC</name>
    <name evidence="15" type="ordered locus">HTH_0049</name>
</gene>
<keyword evidence="16" id="KW-1185">Reference proteome</keyword>
<comment type="catalytic activity">
    <reaction evidence="1 12 13">
        <text>Endonucleolytic cleavage to 5'-phosphomonoester.</text>
        <dbReference type="EC" id="3.1.26.4"/>
    </reaction>
</comment>
<dbReference type="EC" id="3.1.26.4" evidence="13"/>
<dbReference type="PANTHER" id="PTHR10954">
    <property type="entry name" value="RIBONUCLEASE H2 SUBUNIT A"/>
    <property type="match status" value="1"/>
</dbReference>
<dbReference type="RefSeq" id="WP_012962699.1">
    <property type="nucleotide sequence ID" value="NC_013799.1"/>
</dbReference>
<dbReference type="AlphaFoldDB" id="D3DFB4"/>
<reference evidence="15 16" key="1">
    <citation type="journal article" date="2010" name="J. Bacteriol.">
        <title>Complete genome sequence of the thermophilic, obligately chemolithoautotrophic hydrogen-oxidizing bacterium Hydrogenobacter thermophilus TK-6.</title>
        <authorList>
            <person name="Arai H."/>
            <person name="Kanbe H."/>
            <person name="Ishii M."/>
            <person name="Igarashi Y."/>
        </authorList>
    </citation>
    <scope>NUCLEOTIDE SEQUENCE [LARGE SCALE GENOMIC DNA]</scope>
    <source>
        <strain evidence="16">DSM 6534 / IAM 12695 / TK-6 [Tokyo]</strain>
    </source>
</reference>
<dbReference type="GO" id="GO:0003723">
    <property type="term" value="F:RNA binding"/>
    <property type="evidence" value="ECO:0007669"/>
    <property type="project" value="UniProtKB-UniRule"/>
</dbReference>
<evidence type="ECO:0000256" key="6">
    <source>
        <dbReference type="ARBA" id="ARBA00022490"/>
    </source>
</evidence>
<evidence type="ECO:0000256" key="4">
    <source>
        <dbReference type="ARBA" id="ARBA00004496"/>
    </source>
</evidence>
<dbReference type="GO" id="GO:0032299">
    <property type="term" value="C:ribonuclease H2 complex"/>
    <property type="evidence" value="ECO:0007669"/>
    <property type="project" value="TreeGrafter"/>
</dbReference>
<evidence type="ECO:0000256" key="13">
    <source>
        <dbReference type="RuleBase" id="RU003515"/>
    </source>
</evidence>
<dbReference type="InterPro" id="IPR012295">
    <property type="entry name" value="TBP_dom_sf"/>
</dbReference>
<dbReference type="OrthoDB" id="9777935at2"/>
<comment type="cofactor">
    <cofactor evidence="2">
        <name>Mg(2+)</name>
        <dbReference type="ChEBI" id="CHEBI:18420"/>
    </cofactor>
</comment>
<comment type="similarity">
    <text evidence="5">Belongs to the RNase HII family. RnhC subfamily.</text>
</comment>
<feature type="binding site" evidence="12">
    <location>
        <position position="80"/>
    </location>
    <ligand>
        <name>a divalent metal cation</name>
        <dbReference type="ChEBI" id="CHEBI:60240"/>
    </ligand>
</feature>
<organism evidence="15 16">
    <name type="scientific">Hydrogenobacter thermophilus (strain DSM 6534 / IAM 12695 / TK-6)</name>
    <dbReference type="NCBI Taxonomy" id="608538"/>
    <lineage>
        <taxon>Bacteria</taxon>
        <taxon>Pseudomonadati</taxon>
        <taxon>Aquificota</taxon>
        <taxon>Aquificia</taxon>
        <taxon>Aquificales</taxon>
        <taxon>Aquificaceae</taxon>
        <taxon>Hydrogenobacter</taxon>
    </lineage>
</organism>
<dbReference type="InterPro" id="IPR012337">
    <property type="entry name" value="RNaseH-like_sf"/>
</dbReference>